<gene>
    <name evidence="3" type="ORF">CIK00_03835</name>
</gene>
<protein>
    <recommendedName>
        <fullName evidence="2">Ig-like domain-containing protein</fullName>
    </recommendedName>
</protein>
<feature type="domain" description="Ig-like" evidence="2">
    <location>
        <begin position="369"/>
        <end position="510"/>
    </location>
</feature>
<dbReference type="InterPro" id="IPR022038">
    <property type="entry name" value="Ig-like_bact"/>
</dbReference>
<comment type="caution">
    <text evidence="3">The sequence shown here is derived from an EMBL/GenBank/DDBJ whole genome shotgun (WGS) entry which is preliminary data.</text>
</comment>
<reference evidence="3 4" key="1">
    <citation type="journal article" date="2018" name="Syst. Appl. Microbiol.">
        <title>Photobacterium carnosum sp. nov., isolated from spoiled modified atmosphere packaged poultry meat.</title>
        <authorList>
            <person name="Hilgarth M."/>
            <person name="Fuertes S."/>
            <person name="Ehrmann M."/>
            <person name="Vogel R.F."/>
        </authorList>
    </citation>
    <scope>NUCLEOTIDE SEQUENCE [LARGE SCALE GENOMIC DNA]</scope>
    <source>
        <strain evidence="3 4">TMW 2.2021</strain>
    </source>
</reference>
<accession>A0A2N4UWK5</accession>
<evidence type="ECO:0000313" key="4">
    <source>
        <dbReference type="Proteomes" id="UP000234420"/>
    </source>
</evidence>
<dbReference type="EMBL" id="NPIB01000002">
    <property type="protein sequence ID" value="PLC59411.1"/>
    <property type="molecule type" value="Genomic_DNA"/>
</dbReference>
<feature type="signal peptide" evidence="1">
    <location>
        <begin position="1"/>
        <end position="24"/>
    </location>
</feature>
<organism evidence="3 4">
    <name type="scientific">Photobacterium carnosum</name>
    <dbReference type="NCBI Taxonomy" id="2023717"/>
    <lineage>
        <taxon>Bacteria</taxon>
        <taxon>Pseudomonadati</taxon>
        <taxon>Pseudomonadota</taxon>
        <taxon>Gammaproteobacteria</taxon>
        <taxon>Vibrionales</taxon>
        <taxon>Vibrionaceae</taxon>
        <taxon>Photobacterium</taxon>
    </lineage>
</organism>
<feature type="chain" id="PRO_5014911119" description="Ig-like domain-containing protein" evidence="1">
    <location>
        <begin position="25"/>
        <end position="1414"/>
    </location>
</feature>
<dbReference type="Proteomes" id="UP000234420">
    <property type="component" value="Unassembled WGS sequence"/>
</dbReference>
<sequence>MKHMKLKKVAVGVTLAICAAHSSAKSILVTGSIDAVSPKVTFPVVKDQQAFVSPLNFMAKEAQHSGCKLTGDPAIAKADHGNELVCLFEWTDLPRGLSPAGMEARGFLLAEGHHKLSYDISYFSGSQLEKVLISKGETTIDAVAPKPPVIKTIVTKLDTGVQTGAIVTNYKRTSGLRAVTITVEPRTFRQVIHVKDVNSCIVDIGKTSCLIDMTGVSTTDDQDSSKGEKHMNLWADSDNGYFLDNNNVTPLDYTVKWDYSAPKIEAFAMQALNEESAKPVQGNVDDTYYVVDNEQAKLVVSSPHEGMDGDWWVPDAVIEFIPDPTFKPKIPAFQINGRDFNGDGQQAIIQSQKSFVVKPIKAPELVKGKYVFSFDLHQVADGKFIPKVTVQDKYENKQISTLDAVKLDREPPAVTMFYQDGKFNDSGKIYYMQDLTIVALDTFDGGAIINEARINGQKLILEGKQSFVKGLALPNNFELAPQHEYPLTVNVSDSAGNSYTKTFKVFYMPMDYELESVNNTFYSNVQRIKLKVHQTQGVNCPLYESLSDIQKYPYQFGEDQRCVLEWTGVPDGAAGVYLRGQGIMTGKFAKISEEVDNAINYRVWMYDKNGRRALAADETNKLKVIAPPPIKMTVNQSHSLSENRFPVPLTGGTVTFARASGVNADMQIAIDDGNSVKTQLVRQRGFASADNSIGTRIRMSQGKLWENRKVNLHGRYTLTDKHSADENINVLFVPPRGIFANIHQDGVRQLDNANPTVEFKMGAYDGKTDSVIYNPETQGAWTVYLAKERFDRKQRKTFYDPLTNKEQLGSNGTSRFTLDLSNVGYESFRYVGVAELTSPDGTYHRQMTTNSGVYRVLKSGAIDGNLTTSRVSNRVPFSMSLVYHPESRADNEAKGHIVWEWSRDGKTNWQRDSLYDDKIRSRRLITEPGKYYVRSTVENRHTHVKNISEVIEILGYEVPKLEVEGVRMLHDGEQGNITLMDHKHVAREGEGIIEWSTDNKNWKVGGNTYHITGTGKRMKFYVRMSYLGNELAGRHAYDYSRYTVLVKEPKPVRIGIQHPQLIETGKPLDLVAKVALQSPALITPIESEWILPDGKVIKGNKLHYVPTVEDAKAGVTKLKFQAWAQGFKHKTFREESLFLHTWEYKFPDFKVHLKYHTRYAPMTATAYLRQTGKRLPVHMDFKYKFEPFEGMKITEDRSSRGRINFVVDKPGLYQFHVNVQDERGNDKLYTEFLEVLDPPAPVVNLKGRYSTRFMRAPLDAVFRASIKLGHPEDRIEECDWYLDDKLVGQTKRVTSIPVMDIPQGKHVLRLHVKSQFGIEHDELLDLEVAPNQKPTCEMNVRQYGSVSQVYAGCKDPDGKMSTYTWYKNGEKIHGHAGNVQLFLDKDESSEIKVDAYDDSGDKVTSSIVVRSERN</sequence>
<keyword evidence="1" id="KW-0732">Signal</keyword>
<dbReference type="RefSeq" id="WP_101767612.1">
    <property type="nucleotide sequence ID" value="NZ_WMDH01000016.1"/>
</dbReference>
<dbReference type="Pfam" id="PF13750">
    <property type="entry name" value="Big_3_3"/>
    <property type="match status" value="1"/>
</dbReference>
<evidence type="ECO:0000256" key="1">
    <source>
        <dbReference type="SAM" id="SignalP"/>
    </source>
</evidence>
<keyword evidence="4" id="KW-1185">Reference proteome</keyword>
<evidence type="ECO:0000313" key="3">
    <source>
        <dbReference type="EMBL" id="PLC59411.1"/>
    </source>
</evidence>
<name>A0A2N4UWK5_9GAMM</name>
<evidence type="ECO:0000259" key="2">
    <source>
        <dbReference type="Pfam" id="PF13750"/>
    </source>
</evidence>
<proteinExistence type="predicted"/>